<dbReference type="Pfam" id="PF04783">
    <property type="entry name" value="DUF630"/>
    <property type="match status" value="1"/>
</dbReference>
<feature type="compositionally biased region" description="Acidic residues" evidence="1">
    <location>
        <begin position="286"/>
        <end position="302"/>
    </location>
</feature>
<dbReference type="PANTHER" id="PTHR21450:SF59">
    <property type="entry name" value="PROTEIN, PUTATIVE_ 48652-45869-RELATED"/>
    <property type="match status" value="1"/>
</dbReference>
<name>A0A2S3GX01_9POAL</name>
<evidence type="ECO:0000259" key="2">
    <source>
        <dbReference type="Pfam" id="PF04782"/>
    </source>
</evidence>
<feature type="domain" description="DUF630" evidence="3">
    <location>
        <begin position="143"/>
        <end position="202"/>
    </location>
</feature>
<organism evidence="4">
    <name type="scientific">Panicum hallii</name>
    <dbReference type="NCBI Taxonomy" id="206008"/>
    <lineage>
        <taxon>Eukaryota</taxon>
        <taxon>Viridiplantae</taxon>
        <taxon>Streptophyta</taxon>
        <taxon>Embryophyta</taxon>
        <taxon>Tracheophyta</taxon>
        <taxon>Spermatophyta</taxon>
        <taxon>Magnoliopsida</taxon>
        <taxon>Liliopsida</taxon>
        <taxon>Poales</taxon>
        <taxon>Poaceae</taxon>
        <taxon>PACMAD clade</taxon>
        <taxon>Panicoideae</taxon>
        <taxon>Panicodae</taxon>
        <taxon>Paniceae</taxon>
        <taxon>Panicinae</taxon>
        <taxon>Panicum</taxon>
        <taxon>Panicum sect. Panicum</taxon>
    </lineage>
</organism>
<feature type="compositionally biased region" description="Basic and acidic residues" evidence="1">
    <location>
        <begin position="122"/>
        <end position="139"/>
    </location>
</feature>
<evidence type="ECO:0000256" key="1">
    <source>
        <dbReference type="SAM" id="MobiDB-lite"/>
    </source>
</evidence>
<sequence>MCRRSRGRGRPPAWTSTTEGEADPAMATRSRGREGSSKREKRERVFSFSAPRFIPKHKSIHPSPPPYQRKLPRRIETIFACPSIIPRTAARPHSPVATPQTPRTKQTQTAQTRARQAPTGGEGERGTDRGLGRSEKGEGKSAMGCGPSKEDAEVGAASRCRDRKNLLRAAVQARHALAGAHAGHAAALRNVGAALSDYAAGEADRHDAAVVPRSASAAAALGAQGAAAAAALKALPPPPLDAVLPPPPPPGAGEGEAPAPLQRSMSAPDIPLQPPIRKARSGEAPIMEEEDGEGEGDAAGEDDQPRRRRREEDDAQLPPPPPPPPANVPPPSRSPPPVPAPEAGRGKQAPREGSFLNEYIFGSHDDAMPPPPPPMLDTAAESSWAAERREPAPPREPEKQPLQQQPPEEVAEGKRLAVEPAARRAATQKASRKAEGKKARIAMVTPQPVRLGDILRKLDEHFLKASEAAHEVSKMLEAARMHYHSNFAEKRGFVDHSARVMQVITWNRSFKGIPQPQSVKNELDDDEWETHATVLDKLLAWEKKLCHEVKEFEVIKVTYQRKLAVLNRKKQRGVSSSSIEKTKSIVSHLHTKYIVDSQTMESTIAEINCLRDQQLYPKLLELVKGLWHMWDVMYAQHKLQLRIITELKSSDISVAARQTSEQHHERTVQLWNVVQEWHTQFDKFVTYQKEYVGSLYSWIKLNVIPIDTNLKPNSSQPQETTPPIKRLLHGWHDMLEKLPDDAAKKAIHMFAEVVNTILVQQEDELKLRIKIEETRRDLEKKRRQFDDWAQKNWDRGASIPDDNNPGRADPAAERKAVVDRVETALKDLEDQYKTQCRVVRDKSLNLLRSNLPELFRVVSDFSLQSAGYFKGLWSMAQTNDQLDD</sequence>
<feature type="compositionally biased region" description="Low complexity" evidence="1">
    <location>
        <begin position="97"/>
        <end position="119"/>
    </location>
</feature>
<dbReference type="Proteomes" id="UP000243499">
    <property type="component" value="Chromosome 2"/>
</dbReference>
<dbReference type="Gramene" id="PAN10405">
    <property type="protein sequence ID" value="PAN10405"/>
    <property type="gene ID" value="PAHAL_2G092800"/>
</dbReference>
<feature type="compositionally biased region" description="Basic and acidic residues" evidence="1">
    <location>
        <begin position="31"/>
        <end position="45"/>
    </location>
</feature>
<feature type="region of interest" description="Disordered" evidence="1">
    <location>
        <begin position="1"/>
        <end position="72"/>
    </location>
</feature>
<reference evidence="4" key="1">
    <citation type="submission" date="2018-04" db="EMBL/GenBank/DDBJ databases">
        <title>WGS assembly of Panicum hallii.</title>
        <authorList>
            <person name="Lovell J."/>
            <person name="Jenkins J."/>
            <person name="Lowry D."/>
            <person name="Mamidi S."/>
            <person name="Sreedasyam A."/>
            <person name="Weng X."/>
            <person name="Barry K."/>
            <person name="Bonette J."/>
            <person name="Campitelli B."/>
            <person name="Daum C."/>
            <person name="Gordon S."/>
            <person name="Gould B."/>
            <person name="Lipzen A."/>
            <person name="Macqueen A."/>
            <person name="Palacio-Mejia J."/>
            <person name="Plott C."/>
            <person name="Shakirov E."/>
            <person name="Shu S."/>
            <person name="Yoshinaga Y."/>
            <person name="Zane M."/>
            <person name="Rokhsar D."/>
            <person name="Grimwood J."/>
            <person name="Schmutz J."/>
            <person name="Juenger T."/>
        </authorList>
    </citation>
    <scope>NUCLEOTIDE SEQUENCE [LARGE SCALE GENOMIC DNA]</scope>
    <source>
        <strain evidence="4">FIL2</strain>
    </source>
</reference>
<dbReference type="AlphaFoldDB" id="A0A2S3GX01"/>
<proteinExistence type="predicted"/>
<evidence type="ECO:0000313" key="4">
    <source>
        <dbReference type="EMBL" id="PAN10405.2"/>
    </source>
</evidence>
<dbReference type="Pfam" id="PF04782">
    <property type="entry name" value="DUF632"/>
    <property type="match status" value="1"/>
</dbReference>
<feature type="region of interest" description="Disordered" evidence="1">
    <location>
        <begin position="236"/>
        <end position="414"/>
    </location>
</feature>
<protein>
    <recommendedName>
        <fullName evidence="5">DUF632 domain-containing protein</fullName>
    </recommendedName>
</protein>
<feature type="region of interest" description="Disordered" evidence="1">
    <location>
        <begin position="85"/>
        <end position="159"/>
    </location>
</feature>
<dbReference type="PANTHER" id="PTHR21450">
    <property type="entry name" value="PROTEIN ALTERED PHOSPHATE STARVATION RESPONSE 1"/>
    <property type="match status" value="1"/>
</dbReference>
<accession>A0A2S3GX01</accession>
<dbReference type="InterPro" id="IPR006868">
    <property type="entry name" value="DUF630"/>
</dbReference>
<feature type="compositionally biased region" description="Pro residues" evidence="1">
    <location>
        <begin position="317"/>
        <end position="340"/>
    </location>
</feature>
<dbReference type="InterPro" id="IPR006867">
    <property type="entry name" value="DUF632"/>
</dbReference>
<feature type="domain" description="DUF632" evidence="2">
    <location>
        <begin position="453"/>
        <end position="755"/>
    </location>
</feature>
<feature type="compositionally biased region" description="Basic and acidic residues" evidence="1">
    <location>
        <begin position="386"/>
        <end position="399"/>
    </location>
</feature>
<gene>
    <name evidence="4" type="ORF">PAHAL_2G092800</name>
</gene>
<evidence type="ECO:0000259" key="3">
    <source>
        <dbReference type="Pfam" id="PF04783"/>
    </source>
</evidence>
<dbReference type="EMBL" id="CM008047">
    <property type="protein sequence ID" value="PAN10405.2"/>
    <property type="molecule type" value="Genomic_DNA"/>
</dbReference>
<feature type="compositionally biased region" description="Pro residues" evidence="1">
    <location>
        <begin position="236"/>
        <end position="251"/>
    </location>
</feature>
<feature type="region of interest" description="Disordered" evidence="1">
    <location>
        <begin position="793"/>
        <end position="813"/>
    </location>
</feature>
<evidence type="ECO:0008006" key="5">
    <source>
        <dbReference type="Google" id="ProtNLM"/>
    </source>
</evidence>